<keyword evidence="2" id="KW-1185">Reference proteome</keyword>
<dbReference type="InParanoid" id="A0A2H3DY71"/>
<evidence type="ECO:0000313" key="1">
    <source>
        <dbReference type="EMBL" id="PBK92416.1"/>
    </source>
</evidence>
<sequence>MKALFVVKSVAKACSYSQSLSYLTTTNYYYQARIDRMTVIRPYRHPYPSHSRNLYGRTRIRVRWASLLVVMLAQAMNIQELACREKTLSKVSLKVVVVVVVALASGP</sequence>
<dbReference type="EMBL" id="KZ293658">
    <property type="protein sequence ID" value="PBK92416.1"/>
    <property type="molecule type" value="Genomic_DNA"/>
</dbReference>
<organism evidence="1 2">
    <name type="scientific">Armillaria gallica</name>
    <name type="common">Bulbous honey fungus</name>
    <name type="synonym">Armillaria bulbosa</name>
    <dbReference type="NCBI Taxonomy" id="47427"/>
    <lineage>
        <taxon>Eukaryota</taxon>
        <taxon>Fungi</taxon>
        <taxon>Dikarya</taxon>
        <taxon>Basidiomycota</taxon>
        <taxon>Agaricomycotina</taxon>
        <taxon>Agaricomycetes</taxon>
        <taxon>Agaricomycetidae</taxon>
        <taxon>Agaricales</taxon>
        <taxon>Marasmiineae</taxon>
        <taxon>Physalacriaceae</taxon>
        <taxon>Armillaria</taxon>
    </lineage>
</organism>
<reference evidence="2" key="1">
    <citation type="journal article" date="2017" name="Nat. Ecol. Evol.">
        <title>Genome expansion and lineage-specific genetic innovations in the forest pathogenic fungi Armillaria.</title>
        <authorList>
            <person name="Sipos G."/>
            <person name="Prasanna A.N."/>
            <person name="Walter M.C."/>
            <person name="O'Connor E."/>
            <person name="Balint B."/>
            <person name="Krizsan K."/>
            <person name="Kiss B."/>
            <person name="Hess J."/>
            <person name="Varga T."/>
            <person name="Slot J."/>
            <person name="Riley R."/>
            <person name="Boka B."/>
            <person name="Rigling D."/>
            <person name="Barry K."/>
            <person name="Lee J."/>
            <person name="Mihaltcheva S."/>
            <person name="LaButti K."/>
            <person name="Lipzen A."/>
            <person name="Waldron R."/>
            <person name="Moloney N.M."/>
            <person name="Sperisen C."/>
            <person name="Kredics L."/>
            <person name="Vagvoelgyi C."/>
            <person name="Patrignani A."/>
            <person name="Fitzpatrick D."/>
            <person name="Nagy I."/>
            <person name="Doyle S."/>
            <person name="Anderson J.B."/>
            <person name="Grigoriev I.V."/>
            <person name="Gueldener U."/>
            <person name="Muensterkoetter M."/>
            <person name="Nagy L.G."/>
        </authorList>
    </citation>
    <scope>NUCLEOTIDE SEQUENCE [LARGE SCALE GENOMIC DNA]</scope>
    <source>
        <strain evidence="2">Ar21-2</strain>
    </source>
</reference>
<dbReference type="Proteomes" id="UP000217790">
    <property type="component" value="Unassembled WGS sequence"/>
</dbReference>
<proteinExistence type="predicted"/>
<protein>
    <submittedName>
        <fullName evidence="1">Uncharacterized protein</fullName>
    </submittedName>
</protein>
<gene>
    <name evidence="1" type="ORF">ARMGADRAFT_1103533</name>
</gene>
<name>A0A2H3DY71_ARMGA</name>
<dbReference type="AlphaFoldDB" id="A0A2H3DY71"/>
<evidence type="ECO:0000313" key="2">
    <source>
        <dbReference type="Proteomes" id="UP000217790"/>
    </source>
</evidence>
<accession>A0A2H3DY71</accession>